<dbReference type="GO" id="GO:0005886">
    <property type="term" value="C:plasma membrane"/>
    <property type="evidence" value="ECO:0007669"/>
    <property type="project" value="UniProtKB-SubCell"/>
</dbReference>
<dbReference type="GO" id="GO:0030001">
    <property type="term" value="P:metal ion transport"/>
    <property type="evidence" value="ECO:0007669"/>
    <property type="project" value="UniProtKB-ARBA"/>
</dbReference>
<accession>A0A0M0LIG9</accession>
<name>A0A0M0LIG9_9BACI</name>
<evidence type="ECO:0000256" key="6">
    <source>
        <dbReference type="ARBA" id="ARBA00023065"/>
    </source>
</evidence>
<feature type="transmembrane region" description="Helical" evidence="8">
    <location>
        <begin position="237"/>
        <end position="256"/>
    </location>
</feature>
<evidence type="ECO:0000256" key="2">
    <source>
        <dbReference type="ARBA" id="ARBA00022448"/>
    </source>
</evidence>
<keyword evidence="10" id="KW-1185">Reference proteome</keyword>
<comment type="subcellular location">
    <subcellularLocation>
        <location evidence="1">Cell membrane</location>
        <topology evidence="1">Multi-pass membrane protein</topology>
    </subcellularLocation>
</comment>
<dbReference type="PANTHER" id="PTHR32024:SF4">
    <property type="entry name" value="KTR SYSTEM POTASSIUM UPTAKE PROTEIN D"/>
    <property type="match status" value="1"/>
</dbReference>
<dbReference type="EMBL" id="LILC01000002">
    <property type="protein sequence ID" value="KOO50478.1"/>
    <property type="molecule type" value="Genomic_DNA"/>
</dbReference>
<dbReference type="Proteomes" id="UP000037558">
    <property type="component" value="Unassembled WGS sequence"/>
</dbReference>
<feature type="transmembrane region" description="Helical" evidence="8">
    <location>
        <begin position="193"/>
        <end position="216"/>
    </location>
</feature>
<evidence type="ECO:0000313" key="10">
    <source>
        <dbReference type="Proteomes" id="UP000037558"/>
    </source>
</evidence>
<dbReference type="Pfam" id="PF02386">
    <property type="entry name" value="TrkH"/>
    <property type="match status" value="1"/>
</dbReference>
<feature type="transmembrane region" description="Helical" evidence="8">
    <location>
        <begin position="412"/>
        <end position="432"/>
    </location>
</feature>
<dbReference type="RefSeq" id="WP_053399635.1">
    <property type="nucleotide sequence ID" value="NZ_LILC01000002.1"/>
</dbReference>
<keyword evidence="5 8" id="KW-1133">Transmembrane helix</keyword>
<keyword evidence="6" id="KW-0406">Ion transport</keyword>
<evidence type="ECO:0000313" key="9">
    <source>
        <dbReference type="EMBL" id="KOO50478.1"/>
    </source>
</evidence>
<protein>
    <submittedName>
        <fullName evidence="9">ATP synthase</fullName>
    </submittedName>
</protein>
<sequence>MPVVIRSGLKKFSSAQIIVSFYIIAVTVSVILISLPVAHKQGVHLSFMDSLFTAVSAVSVTGLSTISIKDTFSVPGIFILIFVLQFGGIGIMTLSTFIWLLIGKKIGLQERRLIMTDQNQSNLSGLVNLIRNILIIILGIEIIGAVVLGVYFMNYYPTWEEAFLQGFFASVSATTNAGFDITGQSLIPYADDYFVQSVNILLLTLGAIGFPVLIELKQFFFNLKEKRKFHFTLNTKITTSTFGIIFALGTIIIFFLEYQHFFKGKTFLASFFYALFHSATTKSGGLATMDVSDFTPATLLFLCLLMFIGASPSSVGGGIRTTTLALNLLFLYHYARGRKHIRVFKREILDEDVRKSLVVTMMAMVLCFTASLILMTTEPFSPLEIVFEVCSAFGTTGLSMGITADLSVVGKFVIMVLMFIGRIGILSFIFIISGKTAPPNYHYPKERVIIG</sequence>
<dbReference type="PATRIC" id="fig|284581.3.peg.579"/>
<dbReference type="PANTHER" id="PTHR32024">
    <property type="entry name" value="TRK SYSTEM POTASSIUM UPTAKE PROTEIN TRKG-RELATED"/>
    <property type="match status" value="1"/>
</dbReference>
<evidence type="ECO:0000256" key="1">
    <source>
        <dbReference type="ARBA" id="ARBA00004651"/>
    </source>
</evidence>
<dbReference type="AlphaFoldDB" id="A0A0M0LIG9"/>
<comment type="caution">
    <text evidence="9">The sequence shown here is derived from an EMBL/GenBank/DDBJ whole genome shotgun (WGS) entry which is preliminary data.</text>
</comment>
<dbReference type="OrthoDB" id="9810952at2"/>
<keyword evidence="7 8" id="KW-0472">Membrane</keyword>
<feature type="transmembrane region" description="Helical" evidence="8">
    <location>
        <begin position="50"/>
        <end position="68"/>
    </location>
</feature>
<feature type="transmembrane region" description="Helical" evidence="8">
    <location>
        <begin position="17"/>
        <end position="38"/>
    </location>
</feature>
<evidence type="ECO:0000256" key="4">
    <source>
        <dbReference type="ARBA" id="ARBA00022692"/>
    </source>
</evidence>
<keyword evidence="4 8" id="KW-0812">Transmembrane</keyword>
<keyword evidence="2" id="KW-0813">Transport</keyword>
<dbReference type="STRING" id="284581.AMD01_01610"/>
<dbReference type="GO" id="GO:0008324">
    <property type="term" value="F:monoatomic cation transmembrane transporter activity"/>
    <property type="evidence" value="ECO:0007669"/>
    <property type="project" value="InterPro"/>
</dbReference>
<evidence type="ECO:0000256" key="3">
    <source>
        <dbReference type="ARBA" id="ARBA00022475"/>
    </source>
</evidence>
<gene>
    <name evidence="9" type="ORF">AMD01_01610</name>
</gene>
<keyword evidence="3" id="KW-1003">Cell membrane</keyword>
<organism evidence="9 10">
    <name type="scientific">Priestia koreensis</name>
    <dbReference type="NCBI Taxonomy" id="284581"/>
    <lineage>
        <taxon>Bacteria</taxon>
        <taxon>Bacillati</taxon>
        <taxon>Bacillota</taxon>
        <taxon>Bacilli</taxon>
        <taxon>Bacillales</taxon>
        <taxon>Bacillaceae</taxon>
        <taxon>Priestia</taxon>
    </lineage>
</organism>
<evidence type="ECO:0000256" key="5">
    <source>
        <dbReference type="ARBA" id="ARBA00022989"/>
    </source>
</evidence>
<feature type="transmembrane region" description="Helical" evidence="8">
    <location>
        <begin position="133"/>
        <end position="153"/>
    </location>
</feature>
<evidence type="ECO:0000256" key="7">
    <source>
        <dbReference type="ARBA" id="ARBA00023136"/>
    </source>
</evidence>
<proteinExistence type="predicted"/>
<reference evidence="10" key="1">
    <citation type="submission" date="2015-08" db="EMBL/GenBank/DDBJ databases">
        <title>Fjat-14210 dsm16467.</title>
        <authorList>
            <person name="Liu B."/>
            <person name="Wang J."/>
            <person name="Zhu Y."/>
            <person name="Liu G."/>
            <person name="Chen Q."/>
            <person name="Chen Z."/>
            <person name="Lan J."/>
            <person name="Che J."/>
            <person name="Ge C."/>
            <person name="Shi H."/>
            <person name="Pan Z."/>
            <person name="Liu X."/>
        </authorList>
    </citation>
    <scope>NUCLEOTIDE SEQUENCE [LARGE SCALE GENOMIC DNA]</scope>
    <source>
        <strain evidence="10">DSM 16467</strain>
    </source>
</reference>
<evidence type="ECO:0000256" key="8">
    <source>
        <dbReference type="SAM" id="Phobius"/>
    </source>
</evidence>
<feature type="transmembrane region" description="Helical" evidence="8">
    <location>
        <begin position="74"/>
        <end position="102"/>
    </location>
</feature>
<feature type="transmembrane region" description="Helical" evidence="8">
    <location>
        <begin position="291"/>
        <end position="311"/>
    </location>
</feature>
<feature type="transmembrane region" description="Helical" evidence="8">
    <location>
        <begin position="356"/>
        <end position="375"/>
    </location>
</feature>
<dbReference type="InterPro" id="IPR003445">
    <property type="entry name" value="Cat_transpt"/>
</dbReference>